<protein>
    <submittedName>
        <fullName evidence="1">Uncharacterized protein</fullName>
    </submittedName>
</protein>
<name>A0ABT1UF80_9GAMM</name>
<gene>
    <name evidence="1" type="ORF">NP603_07225</name>
</gene>
<organism evidence="1 2">
    <name type="scientific">Methylomonas aurea</name>
    <dbReference type="NCBI Taxonomy" id="2952224"/>
    <lineage>
        <taxon>Bacteria</taxon>
        <taxon>Pseudomonadati</taxon>
        <taxon>Pseudomonadota</taxon>
        <taxon>Gammaproteobacteria</taxon>
        <taxon>Methylococcales</taxon>
        <taxon>Methylococcaceae</taxon>
        <taxon>Methylomonas</taxon>
    </lineage>
</organism>
<dbReference type="EMBL" id="JANIBM010000006">
    <property type="protein sequence ID" value="MCQ8180894.1"/>
    <property type="molecule type" value="Genomic_DNA"/>
</dbReference>
<proteinExistence type="predicted"/>
<reference evidence="1 2" key="1">
    <citation type="submission" date="2022-07" db="EMBL/GenBank/DDBJ databases">
        <title>Methylomonas rivi sp. nov., Methylomonas rosea sp. nov., Methylomonas aureus sp. nov. and Methylomonas subterranea sp. nov., four novel methanotrophs isolated from a freshwater creek and the deep terrestrial subsurface.</title>
        <authorList>
            <person name="Abin C."/>
            <person name="Sankaranarayanan K."/>
            <person name="Garner C."/>
            <person name="Sindelar R."/>
            <person name="Kotary K."/>
            <person name="Garner R."/>
            <person name="Barclay S."/>
            <person name="Lawson P."/>
            <person name="Krumholz L."/>
        </authorList>
    </citation>
    <scope>NUCLEOTIDE SEQUENCE [LARGE SCALE GENOMIC DNA]</scope>
    <source>
        <strain evidence="1 2">SURF-1</strain>
    </source>
</reference>
<keyword evidence="2" id="KW-1185">Reference proteome</keyword>
<evidence type="ECO:0000313" key="1">
    <source>
        <dbReference type="EMBL" id="MCQ8180894.1"/>
    </source>
</evidence>
<dbReference type="RefSeq" id="WP_256610246.1">
    <property type="nucleotide sequence ID" value="NZ_JANIBM010000006.1"/>
</dbReference>
<evidence type="ECO:0000313" key="2">
    <source>
        <dbReference type="Proteomes" id="UP001524569"/>
    </source>
</evidence>
<sequence>MALHQAQYPISEADWRRAHSFLGDRISFDCVGLSVALADLYHRINNAGMRDYQQQQQQAQ</sequence>
<accession>A0ABT1UF80</accession>
<dbReference type="Proteomes" id="UP001524569">
    <property type="component" value="Unassembled WGS sequence"/>
</dbReference>
<comment type="caution">
    <text evidence="1">The sequence shown here is derived from an EMBL/GenBank/DDBJ whole genome shotgun (WGS) entry which is preliminary data.</text>
</comment>